<evidence type="ECO:0000313" key="3">
    <source>
        <dbReference type="Proteomes" id="UP000186026"/>
    </source>
</evidence>
<dbReference type="STRING" id="529505.SAMN05421761_10179"/>
<dbReference type="EMBL" id="FTOP01000001">
    <property type="protein sequence ID" value="SIS49573.1"/>
    <property type="molecule type" value="Genomic_DNA"/>
</dbReference>
<evidence type="ECO:0000256" key="1">
    <source>
        <dbReference type="SAM" id="SignalP"/>
    </source>
</evidence>
<feature type="chain" id="PRO_5012026355" description="LPP20 lipoprotein" evidence="1">
    <location>
        <begin position="21"/>
        <end position="343"/>
    </location>
</feature>
<dbReference type="Proteomes" id="UP000186026">
    <property type="component" value="Unassembled WGS sequence"/>
</dbReference>
<keyword evidence="1" id="KW-0732">Signal</keyword>
<accession>A0A1N7JJN5</accession>
<evidence type="ECO:0008006" key="4">
    <source>
        <dbReference type="Google" id="ProtNLM"/>
    </source>
</evidence>
<protein>
    <recommendedName>
        <fullName evidence="4">LPP20 lipoprotein</fullName>
    </recommendedName>
</protein>
<proteinExistence type="predicted"/>
<dbReference type="AlphaFoldDB" id="A0A1N7JJN5"/>
<name>A0A1N7JJN5_9BACT</name>
<sequence length="343" mass="37669">MKKIILSVAILTLSAGSLFAQEMFTGIGTKGHYNKTIKGATAFAIPQLSVGFETYVETKQVVQEGKLSKLQNVFEAHSKGGQYAGQQSGSAQVTTILNAGMTLEDYQALTNDFQKILEREIANAGFKVVPVEELMQQDAFQKVKDRFEGKTDKKKGKVDESDIGNAKVQMLPEQGIFMFNEKSFAVGGVPLAVAIKNYYKASDAILMTQNIDVDFSTVELDVDLDAGRRGKTTSAEMKVVPKMRITYNTFDFISKNGSPGSTPARLNADFISDKEYSAVISKDKTKAESLMSKLFSLKAKPDVNFDPRIIEMSKEDYIAASKDLFTQYSKEFAKSLVVGAKGK</sequence>
<gene>
    <name evidence="2" type="ORF">SAMN05421761_10179</name>
</gene>
<organism evidence="2 3">
    <name type="scientific">Belliella pelovolcani</name>
    <dbReference type="NCBI Taxonomy" id="529505"/>
    <lineage>
        <taxon>Bacteria</taxon>
        <taxon>Pseudomonadati</taxon>
        <taxon>Bacteroidota</taxon>
        <taxon>Cytophagia</taxon>
        <taxon>Cytophagales</taxon>
        <taxon>Cyclobacteriaceae</taxon>
        <taxon>Belliella</taxon>
    </lineage>
</organism>
<reference evidence="3" key="1">
    <citation type="submission" date="2017-01" db="EMBL/GenBank/DDBJ databases">
        <authorList>
            <person name="Varghese N."/>
            <person name="Submissions S."/>
        </authorList>
    </citation>
    <scope>NUCLEOTIDE SEQUENCE [LARGE SCALE GENOMIC DNA]</scope>
    <source>
        <strain evidence="3">DSM 46698</strain>
    </source>
</reference>
<dbReference type="RefSeq" id="WP_076497466.1">
    <property type="nucleotide sequence ID" value="NZ_FTOP01000001.1"/>
</dbReference>
<evidence type="ECO:0000313" key="2">
    <source>
        <dbReference type="EMBL" id="SIS49573.1"/>
    </source>
</evidence>
<keyword evidence="3" id="KW-1185">Reference proteome</keyword>
<dbReference type="OrthoDB" id="833700at2"/>
<feature type="signal peptide" evidence="1">
    <location>
        <begin position="1"/>
        <end position="20"/>
    </location>
</feature>